<dbReference type="GeneID" id="17289360"/>
<evidence type="ECO:0000313" key="3">
    <source>
        <dbReference type="EnsemblProtists" id="EKX32632"/>
    </source>
</evidence>
<dbReference type="Proteomes" id="UP000011087">
    <property type="component" value="Unassembled WGS sequence"/>
</dbReference>
<dbReference type="HOGENOM" id="CLU_379692_0_0_1"/>
<feature type="region of interest" description="Disordered" evidence="1">
    <location>
        <begin position="514"/>
        <end position="595"/>
    </location>
</feature>
<feature type="compositionally biased region" description="Acidic residues" evidence="1">
    <location>
        <begin position="678"/>
        <end position="714"/>
    </location>
</feature>
<dbReference type="PaxDb" id="55529-EKX32632"/>
<evidence type="ECO:0000313" key="2">
    <source>
        <dbReference type="EMBL" id="EKX32632.1"/>
    </source>
</evidence>
<dbReference type="eggNOG" id="ENOG502SXD8">
    <property type="taxonomic scope" value="Eukaryota"/>
</dbReference>
<sequence length="730" mass="81498">MQCTGLESIGEFQCVGCRLRLTVVVPLENSSWILQIQEESDLKDLLAHENQVRPVTGAALPVEHEELSQEALPVEPELSPVKDRVGRVRPDGDGAVHVGDAGDVEEVAGSEATQVEVEEGKQGEGQQQAVVEAKTDDAHQEPRLQTWTMSCPTGTVDEVSYKETQGRLMDASVEQRTMGFALAWNRSRMYRRLSQSLDGSMRGALVHKDFNPPTVGEVEEMIKSLSSPVTPSRRSSVGNSGKESLTKEEDGTSVLPFWKVSDELDEIIRSNQARSLIDEDGKFSALIKSRKRREMIRNSSAIVIQRAVRRYLHAIHERPWIEHRKVKDNVGKWIHALIPHGTADGMKVFRDEVLLCSWWREKVPEQSKEVFDLSRAKILTQPRCQGRSMQGRISLHEVHAETSARSRELNIMLDRYADEQIERWRQKLDPMFSTTYGEEEEGKGGETLSTVLFTPRNEKRLRVYRSGAERSRVSPLHLSRGLAAADAPPPPRVKILGVQQPAIRSYFQRKLHHLPGPVLRQEGGDSTEPAHEEGMSRKQEWREFKPRPPPKTGRDTRRLPRLKHRRKVEGGAGAGAGEAEGAGAGAGAGAGEGAGGRKNVYDRLISVLRKIAESLRLESSAEGLLFKKELIFEIESVSQDLWEVGDEATVGLLQKSKEDIQEALYLEVLAALQQGGDCDGDDDDGDDDNDDNDDDDDDDDEDEDDSDDEDEDDSAFYIHKNDIDDDTDEG</sequence>
<reference evidence="2 4" key="1">
    <citation type="journal article" date="2012" name="Nature">
        <title>Algal genomes reveal evolutionary mosaicism and the fate of nucleomorphs.</title>
        <authorList>
            <consortium name="DOE Joint Genome Institute"/>
            <person name="Curtis B.A."/>
            <person name="Tanifuji G."/>
            <person name="Burki F."/>
            <person name="Gruber A."/>
            <person name="Irimia M."/>
            <person name="Maruyama S."/>
            <person name="Arias M.C."/>
            <person name="Ball S.G."/>
            <person name="Gile G.H."/>
            <person name="Hirakawa Y."/>
            <person name="Hopkins J.F."/>
            <person name="Kuo A."/>
            <person name="Rensing S.A."/>
            <person name="Schmutz J."/>
            <person name="Symeonidi A."/>
            <person name="Elias M."/>
            <person name="Eveleigh R.J."/>
            <person name="Herman E.K."/>
            <person name="Klute M.J."/>
            <person name="Nakayama T."/>
            <person name="Obornik M."/>
            <person name="Reyes-Prieto A."/>
            <person name="Armbrust E.V."/>
            <person name="Aves S.J."/>
            <person name="Beiko R.G."/>
            <person name="Coutinho P."/>
            <person name="Dacks J.B."/>
            <person name="Durnford D.G."/>
            <person name="Fast N.M."/>
            <person name="Green B.R."/>
            <person name="Grisdale C.J."/>
            <person name="Hempel F."/>
            <person name="Henrissat B."/>
            <person name="Hoppner M.P."/>
            <person name="Ishida K."/>
            <person name="Kim E."/>
            <person name="Koreny L."/>
            <person name="Kroth P.G."/>
            <person name="Liu Y."/>
            <person name="Malik S.B."/>
            <person name="Maier U.G."/>
            <person name="McRose D."/>
            <person name="Mock T."/>
            <person name="Neilson J.A."/>
            <person name="Onodera N.T."/>
            <person name="Poole A.M."/>
            <person name="Pritham E.J."/>
            <person name="Richards T.A."/>
            <person name="Rocap G."/>
            <person name="Roy S.W."/>
            <person name="Sarai C."/>
            <person name="Schaack S."/>
            <person name="Shirato S."/>
            <person name="Slamovits C.H."/>
            <person name="Spencer D.F."/>
            <person name="Suzuki S."/>
            <person name="Worden A.Z."/>
            <person name="Zauner S."/>
            <person name="Barry K."/>
            <person name="Bell C."/>
            <person name="Bharti A.K."/>
            <person name="Crow J.A."/>
            <person name="Grimwood J."/>
            <person name="Kramer R."/>
            <person name="Lindquist E."/>
            <person name="Lucas S."/>
            <person name="Salamov A."/>
            <person name="McFadden G.I."/>
            <person name="Lane C.E."/>
            <person name="Keeling P.J."/>
            <person name="Gray M.W."/>
            <person name="Grigoriev I.V."/>
            <person name="Archibald J.M."/>
        </authorList>
    </citation>
    <scope>NUCLEOTIDE SEQUENCE</scope>
    <source>
        <strain evidence="2 4">CCMP2712</strain>
    </source>
</reference>
<evidence type="ECO:0000313" key="4">
    <source>
        <dbReference type="Proteomes" id="UP000011087"/>
    </source>
</evidence>
<reference evidence="4" key="2">
    <citation type="submission" date="2012-11" db="EMBL/GenBank/DDBJ databases">
        <authorList>
            <person name="Kuo A."/>
            <person name="Curtis B.A."/>
            <person name="Tanifuji G."/>
            <person name="Burki F."/>
            <person name="Gruber A."/>
            <person name="Irimia M."/>
            <person name="Maruyama S."/>
            <person name="Arias M.C."/>
            <person name="Ball S.G."/>
            <person name="Gile G.H."/>
            <person name="Hirakawa Y."/>
            <person name="Hopkins J.F."/>
            <person name="Rensing S.A."/>
            <person name="Schmutz J."/>
            <person name="Symeonidi A."/>
            <person name="Elias M."/>
            <person name="Eveleigh R.J."/>
            <person name="Herman E.K."/>
            <person name="Klute M.J."/>
            <person name="Nakayama T."/>
            <person name="Obornik M."/>
            <person name="Reyes-Prieto A."/>
            <person name="Armbrust E.V."/>
            <person name="Aves S.J."/>
            <person name="Beiko R.G."/>
            <person name="Coutinho P."/>
            <person name="Dacks J.B."/>
            <person name="Durnford D.G."/>
            <person name="Fast N.M."/>
            <person name="Green B.R."/>
            <person name="Grisdale C."/>
            <person name="Hempe F."/>
            <person name="Henrissat B."/>
            <person name="Hoppner M.P."/>
            <person name="Ishida K.-I."/>
            <person name="Kim E."/>
            <person name="Koreny L."/>
            <person name="Kroth P.G."/>
            <person name="Liu Y."/>
            <person name="Malik S.-B."/>
            <person name="Maier U.G."/>
            <person name="McRose D."/>
            <person name="Mock T."/>
            <person name="Neilson J.A."/>
            <person name="Onodera N.T."/>
            <person name="Poole A.M."/>
            <person name="Pritham E.J."/>
            <person name="Richards T.A."/>
            <person name="Rocap G."/>
            <person name="Roy S.W."/>
            <person name="Sarai C."/>
            <person name="Schaack S."/>
            <person name="Shirato S."/>
            <person name="Slamovits C.H."/>
            <person name="Spencer D.F."/>
            <person name="Suzuki S."/>
            <person name="Worden A.Z."/>
            <person name="Zauner S."/>
            <person name="Barry K."/>
            <person name="Bell C."/>
            <person name="Bharti A.K."/>
            <person name="Crow J.A."/>
            <person name="Grimwood J."/>
            <person name="Kramer R."/>
            <person name="Lindquist E."/>
            <person name="Lucas S."/>
            <person name="Salamov A."/>
            <person name="McFadden G.I."/>
            <person name="Lane C.E."/>
            <person name="Keeling P.J."/>
            <person name="Gray M.W."/>
            <person name="Grigoriev I.V."/>
            <person name="Archibald J.M."/>
        </authorList>
    </citation>
    <scope>NUCLEOTIDE SEQUENCE</scope>
    <source>
        <strain evidence="4">CCMP2712</strain>
    </source>
</reference>
<reference evidence="3" key="3">
    <citation type="submission" date="2016-03" db="UniProtKB">
        <authorList>
            <consortium name="EnsemblProtists"/>
        </authorList>
    </citation>
    <scope>IDENTIFICATION</scope>
</reference>
<dbReference type="EnsemblProtists" id="EKX32632">
    <property type="protein sequence ID" value="EKX32632"/>
    <property type="gene ID" value="GUITHDRAFT_121189"/>
</dbReference>
<feature type="compositionally biased region" description="Low complexity" evidence="1">
    <location>
        <begin position="224"/>
        <end position="237"/>
    </location>
</feature>
<dbReference type="KEGG" id="gtt:GUITHDRAFT_121189"/>
<dbReference type="EMBL" id="JH993179">
    <property type="protein sequence ID" value="EKX32632.1"/>
    <property type="molecule type" value="Genomic_DNA"/>
</dbReference>
<feature type="region of interest" description="Disordered" evidence="1">
    <location>
        <begin position="224"/>
        <end position="248"/>
    </location>
</feature>
<dbReference type="RefSeq" id="XP_005819612.1">
    <property type="nucleotide sequence ID" value="XM_005819555.1"/>
</dbReference>
<organism evidence="2">
    <name type="scientific">Guillardia theta (strain CCMP2712)</name>
    <name type="common">Cryptophyte</name>
    <dbReference type="NCBI Taxonomy" id="905079"/>
    <lineage>
        <taxon>Eukaryota</taxon>
        <taxon>Cryptophyceae</taxon>
        <taxon>Pyrenomonadales</taxon>
        <taxon>Geminigeraceae</taxon>
        <taxon>Guillardia</taxon>
    </lineage>
</organism>
<gene>
    <name evidence="2" type="ORF">GUITHDRAFT_121189</name>
</gene>
<protein>
    <submittedName>
        <fullName evidence="2 3">Uncharacterized protein</fullName>
    </submittedName>
</protein>
<feature type="compositionally biased region" description="Basic and acidic residues" evidence="1">
    <location>
        <begin position="528"/>
        <end position="558"/>
    </location>
</feature>
<evidence type="ECO:0000256" key="1">
    <source>
        <dbReference type="SAM" id="MobiDB-lite"/>
    </source>
</evidence>
<dbReference type="AlphaFoldDB" id="L1I947"/>
<feature type="compositionally biased region" description="Gly residues" evidence="1">
    <location>
        <begin position="570"/>
        <end position="595"/>
    </location>
</feature>
<keyword evidence="4" id="KW-1185">Reference proteome</keyword>
<proteinExistence type="predicted"/>
<feature type="region of interest" description="Disordered" evidence="1">
    <location>
        <begin position="674"/>
        <end position="730"/>
    </location>
</feature>
<accession>L1I947</accession>
<name>L1I947_GUITC</name>